<dbReference type="GO" id="GO:0003677">
    <property type="term" value="F:DNA binding"/>
    <property type="evidence" value="ECO:0007669"/>
    <property type="project" value="UniProtKB-UniRule"/>
</dbReference>
<keyword evidence="3 5" id="KW-0238">DNA-binding</keyword>
<dbReference type="RefSeq" id="WP_311872939.1">
    <property type="nucleotide sequence ID" value="NZ_JARPVY010000015.1"/>
</dbReference>
<dbReference type="Gene3D" id="1.10.443.10">
    <property type="entry name" value="Intergrase catalytic core"/>
    <property type="match status" value="1"/>
</dbReference>
<dbReference type="InterPro" id="IPR011010">
    <property type="entry name" value="DNA_brk_join_enz"/>
</dbReference>
<dbReference type="GO" id="GO:0006310">
    <property type="term" value="P:DNA recombination"/>
    <property type="evidence" value="ECO:0007669"/>
    <property type="project" value="UniProtKB-KW"/>
</dbReference>
<reference evidence="8 9" key="1">
    <citation type="submission" date="2023-03" db="EMBL/GenBank/DDBJ databases">
        <authorList>
            <person name="Shen W."/>
            <person name="Cai J."/>
        </authorList>
    </citation>
    <scope>NUCLEOTIDE SEQUENCE [LARGE SCALE GENOMIC DNA]</scope>
    <source>
        <strain evidence="8 9">Y2</strain>
    </source>
</reference>
<dbReference type="InterPro" id="IPR013762">
    <property type="entry name" value="Integrase-like_cat_sf"/>
</dbReference>
<evidence type="ECO:0000256" key="3">
    <source>
        <dbReference type="ARBA" id="ARBA00023125"/>
    </source>
</evidence>
<name>A0ABD5FDQ3_ENTAV</name>
<evidence type="ECO:0000256" key="5">
    <source>
        <dbReference type="PROSITE-ProRule" id="PRU01248"/>
    </source>
</evidence>
<feature type="domain" description="Core-binding (CB)" evidence="7">
    <location>
        <begin position="68"/>
        <end position="150"/>
    </location>
</feature>
<dbReference type="GO" id="GO:0015074">
    <property type="term" value="P:DNA integration"/>
    <property type="evidence" value="ECO:0007669"/>
    <property type="project" value="UniProtKB-KW"/>
</dbReference>
<comment type="similarity">
    <text evidence="1">Belongs to the 'phage' integrase family.</text>
</comment>
<dbReference type="InterPro" id="IPR010998">
    <property type="entry name" value="Integrase_recombinase_N"/>
</dbReference>
<dbReference type="AlphaFoldDB" id="A0ABD5FDQ3"/>
<dbReference type="InterPro" id="IPR050090">
    <property type="entry name" value="Tyrosine_recombinase_XerCD"/>
</dbReference>
<sequence>MSRRGENIYKRKDQRWEGRYIKSRKESGRIHYGYVYGHSYKETKEKLLLKKFEYRKLQKEEKNHYYPCSVRDWSQNCLEKWKVTIKDSTYNTYKYKLEKYILPYLGKHRLVDVNQQHINQLVDTWKLLKLSARMIHTLFQLVCRVFRDAITKKLISQNPCTNIILPKQEVKKVHPLSLMEQKRLEKTARLEKNGELIIIALHLGLRIGEISALKWENIDFERKQLHVKETYQRLNKASTTTLSIGPVKTLSSDRIIPLTDQMLTLFTKLKKDNSHRFVFQVKGKPMEPRLITYYFHKIRNKAGLSDIHFHQLRHTFATRLLESKVTITSISELLGHRSTQMTLDIYAGTVFDEKYSSLKIMERVV</sequence>
<dbReference type="PROSITE" id="PS51898">
    <property type="entry name" value="TYR_RECOMBINASE"/>
    <property type="match status" value="1"/>
</dbReference>
<dbReference type="Proteomes" id="UP001264335">
    <property type="component" value="Unassembled WGS sequence"/>
</dbReference>
<dbReference type="SUPFAM" id="SSF56349">
    <property type="entry name" value="DNA breaking-rejoining enzymes"/>
    <property type="match status" value="1"/>
</dbReference>
<proteinExistence type="inferred from homology"/>
<dbReference type="Pfam" id="PF00589">
    <property type="entry name" value="Phage_integrase"/>
    <property type="match status" value="1"/>
</dbReference>
<comment type="caution">
    <text evidence="8">The sequence shown here is derived from an EMBL/GenBank/DDBJ whole genome shotgun (WGS) entry which is preliminary data.</text>
</comment>
<accession>A0ABD5FDQ3</accession>
<evidence type="ECO:0000256" key="2">
    <source>
        <dbReference type="ARBA" id="ARBA00022908"/>
    </source>
</evidence>
<organism evidence="8 9">
    <name type="scientific">Enterococcus avium</name>
    <name type="common">Streptococcus avium</name>
    <dbReference type="NCBI Taxonomy" id="33945"/>
    <lineage>
        <taxon>Bacteria</taxon>
        <taxon>Bacillati</taxon>
        <taxon>Bacillota</taxon>
        <taxon>Bacilli</taxon>
        <taxon>Lactobacillales</taxon>
        <taxon>Enterococcaceae</taxon>
        <taxon>Enterococcus</taxon>
    </lineage>
</organism>
<dbReference type="InterPro" id="IPR004107">
    <property type="entry name" value="Integrase_SAM-like_N"/>
</dbReference>
<evidence type="ECO:0000259" key="7">
    <source>
        <dbReference type="PROSITE" id="PS51900"/>
    </source>
</evidence>
<evidence type="ECO:0000313" key="8">
    <source>
        <dbReference type="EMBL" id="MDT2516451.1"/>
    </source>
</evidence>
<keyword evidence="4" id="KW-0233">DNA recombination</keyword>
<dbReference type="Gene3D" id="1.10.150.130">
    <property type="match status" value="1"/>
</dbReference>
<dbReference type="Pfam" id="PF14659">
    <property type="entry name" value="Phage_int_SAM_3"/>
    <property type="match status" value="1"/>
</dbReference>
<dbReference type="CDD" id="cd01189">
    <property type="entry name" value="INT_ICEBs1_C_like"/>
    <property type="match status" value="1"/>
</dbReference>
<evidence type="ECO:0000256" key="1">
    <source>
        <dbReference type="ARBA" id="ARBA00008857"/>
    </source>
</evidence>
<evidence type="ECO:0000256" key="4">
    <source>
        <dbReference type="ARBA" id="ARBA00023172"/>
    </source>
</evidence>
<gene>
    <name evidence="8" type="ORF">P7D79_19680</name>
</gene>
<dbReference type="PANTHER" id="PTHR30349:SF41">
    <property type="entry name" value="INTEGRASE_RECOMBINASE PROTEIN MJ0367-RELATED"/>
    <property type="match status" value="1"/>
</dbReference>
<dbReference type="PROSITE" id="PS51900">
    <property type="entry name" value="CB"/>
    <property type="match status" value="1"/>
</dbReference>
<dbReference type="InterPro" id="IPR002104">
    <property type="entry name" value="Integrase_catalytic"/>
</dbReference>
<protein>
    <submittedName>
        <fullName evidence="8">Tyrosine-type recombinase/integrase</fullName>
    </submittedName>
</protein>
<dbReference type="InterPro" id="IPR044068">
    <property type="entry name" value="CB"/>
</dbReference>
<evidence type="ECO:0000313" key="9">
    <source>
        <dbReference type="Proteomes" id="UP001264335"/>
    </source>
</evidence>
<dbReference type="PANTHER" id="PTHR30349">
    <property type="entry name" value="PHAGE INTEGRASE-RELATED"/>
    <property type="match status" value="1"/>
</dbReference>
<keyword evidence="2" id="KW-0229">DNA integration</keyword>
<dbReference type="EMBL" id="JARPWY010000082">
    <property type="protein sequence ID" value="MDT2516451.1"/>
    <property type="molecule type" value="Genomic_DNA"/>
</dbReference>
<feature type="domain" description="Tyr recombinase" evidence="6">
    <location>
        <begin position="171"/>
        <end position="359"/>
    </location>
</feature>
<evidence type="ECO:0000259" key="6">
    <source>
        <dbReference type="PROSITE" id="PS51898"/>
    </source>
</evidence>